<evidence type="ECO:0000313" key="2">
    <source>
        <dbReference type="EMBL" id="TWV53750.1"/>
    </source>
</evidence>
<name>A0A5C6JWV7_9ACTN</name>
<proteinExistence type="predicted"/>
<dbReference type="CDD" id="cd02966">
    <property type="entry name" value="TlpA_like_family"/>
    <property type="match status" value="1"/>
</dbReference>
<dbReference type="AlphaFoldDB" id="A0A5C6JWV7"/>
<evidence type="ECO:0000313" key="3">
    <source>
        <dbReference type="Proteomes" id="UP000320481"/>
    </source>
</evidence>
<dbReference type="EMBL" id="VOGW01000049">
    <property type="protein sequence ID" value="TWV53750.1"/>
    <property type="molecule type" value="Genomic_DNA"/>
</dbReference>
<keyword evidence="3" id="KW-1185">Reference proteome</keyword>
<dbReference type="Proteomes" id="UP000320481">
    <property type="component" value="Unassembled WGS sequence"/>
</dbReference>
<sequence>MEELRLRTARSGLDFIHVNVWETRDARAEALAFADVWNVAGPILLDETGDYAAALGITGVPTNVLVDARGIVRAVGAVTPAELEQAVRELLSE</sequence>
<dbReference type="Gene3D" id="3.40.30.10">
    <property type="entry name" value="Glutaredoxin"/>
    <property type="match status" value="1"/>
</dbReference>
<reference evidence="2" key="1">
    <citation type="journal article" date="2019" name="Microbiol. Resour. Announc.">
        <title>Draft Genomic Sequences of Streptomyces misionensis and Streptomyces albidoflavus, bacteria applied for phytopathogen biocontrol.</title>
        <authorList>
            <person name="Pylro V."/>
            <person name="Dias A."/>
            <person name="Andreote F."/>
            <person name="Varani A."/>
            <person name="Andreote C."/>
            <person name="Bernardo E."/>
            <person name="Martins T."/>
        </authorList>
    </citation>
    <scope>NUCLEOTIDE SEQUENCE [LARGE SCALE GENOMIC DNA]</scope>
    <source>
        <strain evidence="2">66</strain>
    </source>
</reference>
<accession>A0A5C6JWV7</accession>
<dbReference type="InterPro" id="IPR036249">
    <property type="entry name" value="Thioredoxin-like_sf"/>
</dbReference>
<gene>
    <name evidence="2" type="ORF">FRZ03_08630</name>
</gene>
<evidence type="ECO:0000259" key="1">
    <source>
        <dbReference type="Pfam" id="PF13098"/>
    </source>
</evidence>
<dbReference type="SUPFAM" id="SSF52833">
    <property type="entry name" value="Thioredoxin-like"/>
    <property type="match status" value="1"/>
</dbReference>
<feature type="domain" description="Thioredoxin-like fold" evidence="1">
    <location>
        <begin position="12"/>
        <end position="86"/>
    </location>
</feature>
<dbReference type="InterPro" id="IPR012336">
    <property type="entry name" value="Thioredoxin-like_fold"/>
</dbReference>
<comment type="caution">
    <text evidence="2">The sequence shown here is derived from an EMBL/GenBank/DDBJ whole genome shotgun (WGS) entry which is preliminary data.</text>
</comment>
<protein>
    <submittedName>
        <fullName evidence="2">TlpA family protein disulfide reductase</fullName>
    </submittedName>
</protein>
<organism evidence="2 3">
    <name type="scientific">Streptomyces misionensis</name>
    <dbReference type="NCBI Taxonomy" id="67331"/>
    <lineage>
        <taxon>Bacteria</taxon>
        <taxon>Bacillati</taxon>
        <taxon>Actinomycetota</taxon>
        <taxon>Actinomycetes</taxon>
        <taxon>Kitasatosporales</taxon>
        <taxon>Streptomycetaceae</taxon>
        <taxon>Streptomyces</taxon>
    </lineage>
</organism>
<dbReference type="Pfam" id="PF13098">
    <property type="entry name" value="Thioredoxin_2"/>
    <property type="match status" value="1"/>
</dbReference>